<dbReference type="Gene3D" id="3.10.10.10">
    <property type="entry name" value="HIV Type 1 Reverse Transcriptase, subunit A, domain 1"/>
    <property type="match status" value="1"/>
</dbReference>
<evidence type="ECO:0000256" key="5">
    <source>
        <dbReference type="ARBA" id="ARBA00022801"/>
    </source>
</evidence>
<dbReference type="PANTHER" id="PTHR15503:SF22">
    <property type="entry name" value="TRANSPOSON TY3-I GAG POLYPROTEIN"/>
    <property type="match status" value="1"/>
</dbReference>
<dbReference type="GO" id="GO:0003964">
    <property type="term" value="F:RNA-directed DNA polymerase activity"/>
    <property type="evidence" value="ECO:0007669"/>
    <property type="project" value="UniProtKB-KW"/>
</dbReference>
<keyword evidence="3" id="KW-0540">Nuclease</keyword>
<evidence type="ECO:0000256" key="6">
    <source>
        <dbReference type="ARBA" id="ARBA00022918"/>
    </source>
</evidence>
<evidence type="ECO:0000256" key="2">
    <source>
        <dbReference type="ARBA" id="ARBA00022695"/>
    </source>
</evidence>
<dbReference type="EMBL" id="AVOT02015362">
    <property type="protein sequence ID" value="MBW0499633.1"/>
    <property type="molecule type" value="Genomic_DNA"/>
</dbReference>
<dbReference type="Pfam" id="PF17917">
    <property type="entry name" value="RT_RNaseH"/>
    <property type="match status" value="1"/>
</dbReference>
<comment type="caution">
    <text evidence="8">The sequence shown here is derived from an EMBL/GenBank/DDBJ whole genome shotgun (WGS) entry which is preliminary data.</text>
</comment>
<dbReference type="Proteomes" id="UP000765509">
    <property type="component" value="Unassembled WGS sequence"/>
</dbReference>
<keyword evidence="2" id="KW-0548">Nucleotidyltransferase</keyword>
<dbReference type="OrthoDB" id="2446696at2759"/>
<keyword evidence="9" id="KW-1185">Reference proteome</keyword>
<dbReference type="InterPro" id="IPR043502">
    <property type="entry name" value="DNA/RNA_pol_sf"/>
</dbReference>
<reference evidence="8" key="1">
    <citation type="submission" date="2021-03" db="EMBL/GenBank/DDBJ databases">
        <title>Draft genome sequence of rust myrtle Austropuccinia psidii MF-1, a brazilian biotype.</title>
        <authorList>
            <person name="Quecine M.C."/>
            <person name="Pachon D.M.R."/>
            <person name="Bonatelli M.L."/>
            <person name="Correr F.H."/>
            <person name="Franceschini L.M."/>
            <person name="Leite T.F."/>
            <person name="Margarido G.R.A."/>
            <person name="Almeida C.A."/>
            <person name="Ferrarezi J.A."/>
            <person name="Labate C.A."/>
        </authorList>
    </citation>
    <scope>NUCLEOTIDE SEQUENCE</scope>
    <source>
        <strain evidence="8">MF-1</strain>
    </source>
</reference>
<sequence>MMKVVPSAYHQSLDVFAKVTSEKLPPHDACEHHIELKGSLPPVGVIYSLSNQESDTLRAYISQNLDKVFIQPSSSSTAEPVLFVKKKDGGLSELNYEIHDKELLGIVWAFVLSLCLSCEVLTDHSSLQYFMSSKVLTLHQACWADFLSEFYFSTTYCPGCLATIPDALSCWDNIYPERGEDFISKNPMNFQQLIKQDEVQPSSYFAVKVESFSNLIDSIQKALCWTPWPREDSQTFQAGFPLVQNDSIHQGLCLILSIVLKKQEYPSQEVWTPQTSSNSTWSFDLSFN</sequence>
<evidence type="ECO:0000256" key="1">
    <source>
        <dbReference type="ARBA" id="ARBA00022679"/>
    </source>
</evidence>
<accession>A0A9Q3DF67</accession>
<keyword evidence="1" id="KW-0808">Transferase</keyword>
<evidence type="ECO:0000256" key="4">
    <source>
        <dbReference type="ARBA" id="ARBA00022759"/>
    </source>
</evidence>
<proteinExistence type="predicted"/>
<gene>
    <name evidence="8" type="ORF">O181_039348</name>
</gene>
<keyword evidence="6" id="KW-0695">RNA-directed DNA polymerase</keyword>
<dbReference type="InterPro" id="IPR041373">
    <property type="entry name" value="RT_RNaseH"/>
</dbReference>
<dbReference type="PANTHER" id="PTHR15503">
    <property type="entry name" value="LDOC1 RELATED"/>
    <property type="match status" value="1"/>
</dbReference>
<name>A0A9Q3DF67_9BASI</name>
<evidence type="ECO:0000313" key="8">
    <source>
        <dbReference type="EMBL" id="MBW0499633.1"/>
    </source>
</evidence>
<evidence type="ECO:0000259" key="7">
    <source>
        <dbReference type="Pfam" id="PF17917"/>
    </source>
</evidence>
<keyword evidence="5" id="KW-0378">Hydrolase</keyword>
<protein>
    <recommendedName>
        <fullName evidence="7">Reverse transcriptase RNase H-like domain-containing protein</fullName>
    </recommendedName>
</protein>
<dbReference type="InterPro" id="IPR032567">
    <property type="entry name" value="RTL1-rel"/>
</dbReference>
<evidence type="ECO:0000256" key="3">
    <source>
        <dbReference type="ARBA" id="ARBA00022722"/>
    </source>
</evidence>
<dbReference type="GO" id="GO:0016787">
    <property type="term" value="F:hydrolase activity"/>
    <property type="evidence" value="ECO:0007669"/>
    <property type="project" value="UniProtKB-KW"/>
</dbReference>
<dbReference type="GO" id="GO:0004519">
    <property type="term" value="F:endonuclease activity"/>
    <property type="evidence" value="ECO:0007669"/>
    <property type="project" value="UniProtKB-KW"/>
</dbReference>
<dbReference type="SUPFAM" id="SSF56672">
    <property type="entry name" value="DNA/RNA polymerases"/>
    <property type="match status" value="1"/>
</dbReference>
<keyword evidence="4" id="KW-0255">Endonuclease</keyword>
<evidence type="ECO:0000313" key="9">
    <source>
        <dbReference type="Proteomes" id="UP000765509"/>
    </source>
</evidence>
<organism evidence="8 9">
    <name type="scientific">Austropuccinia psidii MF-1</name>
    <dbReference type="NCBI Taxonomy" id="1389203"/>
    <lineage>
        <taxon>Eukaryota</taxon>
        <taxon>Fungi</taxon>
        <taxon>Dikarya</taxon>
        <taxon>Basidiomycota</taxon>
        <taxon>Pucciniomycotina</taxon>
        <taxon>Pucciniomycetes</taxon>
        <taxon>Pucciniales</taxon>
        <taxon>Sphaerophragmiaceae</taxon>
        <taxon>Austropuccinia</taxon>
    </lineage>
</organism>
<dbReference type="AlphaFoldDB" id="A0A9Q3DF67"/>
<feature type="domain" description="Reverse transcriptase RNase H-like" evidence="7">
    <location>
        <begin position="68"/>
        <end position="150"/>
    </location>
</feature>